<comment type="caution">
    <text evidence="2">The sequence shown here is derived from an EMBL/GenBank/DDBJ whole genome shotgun (WGS) entry which is preliminary data.</text>
</comment>
<feature type="compositionally biased region" description="Gly residues" evidence="1">
    <location>
        <begin position="21"/>
        <end position="44"/>
    </location>
</feature>
<dbReference type="EMBL" id="BARU01031445">
    <property type="protein sequence ID" value="GAH74559.1"/>
    <property type="molecule type" value="Genomic_DNA"/>
</dbReference>
<gene>
    <name evidence="2" type="ORF">S03H2_49727</name>
</gene>
<sequence length="44" mass="4182">MPRQDGTGPPVGARGPRDGRGGGNPGQPGPGVGSKTGGQKGPCK</sequence>
<reference evidence="2" key="1">
    <citation type="journal article" date="2014" name="Front. Microbiol.">
        <title>High frequency of phylogenetically diverse reductive dehalogenase-homologous genes in deep subseafloor sedimentary metagenomes.</title>
        <authorList>
            <person name="Kawai M."/>
            <person name="Futagami T."/>
            <person name="Toyoda A."/>
            <person name="Takaki Y."/>
            <person name="Nishi S."/>
            <person name="Hori S."/>
            <person name="Arai W."/>
            <person name="Tsubouchi T."/>
            <person name="Morono Y."/>
            <person name="Uchiyama I."/>
            <person name="Ito T."/>
            <person name="Fujiyama A."/>
            <person name="Inagaki F."/>
            <person name="Takami H."/>
        </authorList>
    </citation>
    <scope>NUCLEOTIDE SEQUENCE</scope>
    <source>
        <strain evidence="2">Expedition CK06-06</strain>
    </source>
</reference>
<proteinExistence type="predicted"/>
<accession>X1J881</accession>
<feature type="region of interest" description="Disordered" evidence="1">
    <location>
        <begin position="1"/>
        <end position="44"/>
    </location>
</feature>
<dbReference type="AlphaFoldDB" id="X1J881"/>
<organism evidence="2">
    <name type="scientific">marine sediment metagenome</name>
    <dbReference type="NCBI Taxonomy" id="412755"/>
    <lineage>
        <taxon>unclassified sequences</taxon>
        <taxon>metagenomes</taxon>
        <taxon>ecological metagenomes</taxon>
    </lineage>
</organism>
<evidence type="ECO:0000256" key="1">
    <source>
        <dbReference type="SAM" id="MobiDB-lite"/>
    </source>
</evidence>
<protein>
    <submittedName>
        <fullName evidence="2">Uncharacterized protein</fullName>
    </submittedName>
</protein>
<name>X1J881_9ZZZZ</name>
<evidence type="ECO:0000313" key="2">
    <source>
        <dbReference type="EMBL" id="GAH74559.1"/>
    </source>
</evidence>